<reference evidence="3" key="1">
    <citation type="submission" date="2012-12" db="EMBL/GenBank/DDBJ databases">
        <authorList>
            <person name="Hellsten U."/>
            <person name="Grimwood J."/>
            <person name="Chapman J.A."/>
            <person name="Shapiro H."/>
            <person name="Aerts A."/>
            <person name="Otillar R.P."/>
            <person name="Terry A.Y."/>
            <person name="Boore J.L."/>
            <person name="Simakov O."/>
            <person name="Marletaz F."/>
            <person name="Cho S.-J."/>
            <person name="Edsinger-Gonzales E."/>
            <person name="Havlak P."/>
            <person name="Kuo D.-H."/>
            <person name="Larsson T."/>
            <person name="Lv J."/>
            <person name="Arendt D."/>
            <person name="Savage R."/>
            <person name="Osoegawa K."/>
            <person name="de Jong P."/>
            <person name="Lindberg D.R."/>
            <person name="Seaver E.C."/>
            <person name="Weisblat D.A."/>
            <person name="Putnam N.H."/>
            <person name="Grigoriev I.V."/>
            <person name="Rokhsar D.S."/>
        </authorList>
    </citation>
    <scope>NUCLEOTIDE SEQUENCE</scope>
    <source>
        <strain evidence="3">I ESC-2004</strain>
    </source>
</reference>
<dbReference type="OrthoDB" id="5985508at2759"/>
<dbReference type="AlphaFoldDB" id="R7UXT8"/>
<proteinExistence type="predicted"/>
<dbReference type="Proteomes" id="UP000014760">
    <property type="component" value="Unassembled WGS sequence"/>
</dbReference>
<evidence type="ECO:0000313" key="2">
    <source>
        <dbReference type="EnsemblMetazoa" id="CapteP187040"/>
    </source>
</evidence>
<accession>R7UXT8</accession>
<organism evidence="1">
    <name type="scientific">Capitella teleta</name>
    <name type="common">Polychaete worm</name>
    <dbReference type="NCBI Taxonomy" id="283909"/>
    <lineage>
        <taxon>Eukaryota</taxon>
        <taxon>Metazoa</taxon>
        <taxon>Spiralia</taxon>
        <taxon>Lophotrochozoa</taxon>
        <taxon>Annelida</taxon>
        <taxon>Polychaeta</taxon>
        <taxon>Sedentaria</taxon>
        <taxon>Scolecida</taxon>
        <taxon>Capitellidae</taxon>
        <taxon>Capitella</taxon>
    </lineage>
</organism>
<dbReference type="EMBL" id="KB296966">
    <property type="protein sequence ID" value="ELU11092.1"/>
    <property type="molecule type" value="Genomic_DNA"/>
</dbReference>
<evidence type="ECO:0000313" key="3">
    <source>
        <dbReference type="Proteomes" id="UP000014760"/>
    </source>
</evidence>
<dbReference type="EMBL" id="AMQN01020289">
    <property type="status" value="NOT_ANNOTATED_CDS"/>
    <property type="molecule type" value="Genomic_DNA"/>
</dbReference>
<name>R7UXT8_CAPTE</name>
<dbReference type="EMBL" id="AMQN01020290">
    <property type="status" value="NOT_ANNOTATED_CDS"/>
    <property type="molecule type" value="Genomic_DNA"/>
</dbReference>
<gene>
    <name evidence="1" type="ORF">CAPTEDRAFT_187040</name>
</gene>
<evidence type="ECO:0000313" key="1">
    <source>
        <dbReference type="EMBL" id="ELU11092.1"/>
    </source>
</evidence>
<dbReference type="HOGENOM" id="CLU_2087086_0_0_1"/>
<reference evidence="1 3" key="2">
    <citation type="journal article" date="2013" name="Nature">
        <title>Insights into bilaterian evolution from three spiralian genomes.</title>
        <authorList>
            <person name="Simakov O."/>
            <person name="Marletaz F."/>
            <person name="Cho S.J."/>
            <person name="Edsinger-Gonzales E."/>
            <person name="Havlak P."/>
            <person name="Hellsten U."/>
            <person name="Kuo D.H."/>
            <person name="Larsson T."/>
            <person name="Lv J."/>
            <person name="Arendt D."/>
            <person name="Savage R."/>
            <person name="Osoegawa K."/>
            <person name="de Jong P."/>
            <person name="Grimwood J."/>
            <person name="Chapman J.A."/>
            <person name="Shapiro H."/>
            <person name="Aerts A."/>
            <person name="Otillar R.P."/>
            <person name="Terry A.Y."/>
            <person name="Boore J.L."/>
            <person name="Grigoriev I.V."/>
            <person name="Lindberg D.R."/>
            <person name="Seaver E.C."/>
            <person name="Weisblat D.A."/>
            <person name="Putnam N.H."/>
            <person name="Rokhsar D.S."/>
        </authorList>
    </citation>
    <scope>NUCLEOTIDE SEQUENCE</scope>
    <source>
        <strain evidence="1 3">I ESC-2004</strain>
    </source>
</reference>
<keyword evidence="3" id="KW-1185">Reference proteome</keyword>
<reference evidence="2" key="3">
    <citation type="submission" date="2015-06" db="UniProtKB">
        <authorList>
            <consortium name="EnsemblMetazoa"/>
        </authorList>
    </citation>
    <scope>IDENTIFICATION</scope>
</reference>
<protein>
    <submittedName>
        <fullName evidence="1 2">Uncharacterized protein</fullName>
    </submittedName>
</protein>
<sequence>MGNESSFIFRLPKCPQKTSCVKLLAMTRGDETAADCGSAHNPVIAKFKLKLKKLREAKPSKKLDLGLFKTVPNVKEDFVLEVNNRFQVLAEANTTDIETEWIYVEALERAKQHSLGI</sequence>
<dbReference type="EnsemblMetazoa" id="CapteT187040">
    <property type="protein sequence ID" value="CapteP187040"/>
    <property type="gene ID" value="CapteG187040"/>
</dbReference>